<dbReference type="Proteomes" id="UP000001798">
    <property type="component" value="Chromosome 13"/>
</dbReference>
<sequence length="86" mass="9277">MRLNYSAKYENGKVTTYTSKNAGAISNAVGDKLIANMNIWSGGKYTAARSIVKNLITVKNVVPAATKGIGSDEVNEMQRIVNNNIN</sequence>
<reference evidence="1 2" key="3">
    <citation type="journal article" date="2017" name="Mol. Plant Pathol.">
        <title>A gapless genome sequence of the fungus Botrytis cinerea.</title>
        <authorList>
            <person name="Van Kan J.A."/>
            <person name="Stassen J.H."/>
            <person name="Mosbach A."/>
            <person name="Van Der Lee T.A."/>
            <person name="Faino L."/>
            <person name="Farmer A.D."/>
            <person name="Papasotiriou D.G."/>
            <person name="Zhou S."/>
            <person name="Seidl M.F."/>
            <person name="Cottam E."/>
            <person name="Edel D."/>
            <person name="Hahn M."/>
            <person name="Schwartz D.C."/>
            <person name="Dietrich R.A."/>
            <person name="Widdison S."/>
            <person name="Scalliet G."/>
        </authorList>
    </citation>
    <scope>NUCLEOTIDE SEQUENCE [LARGE SCALE GENOMIC DNA]</scope>
    <source>
        <strain evidence="1 2">B05.10</strain>
    </source>
</reference>
<dbReference type="EMBL" id="CP009817">
    <property type="protein sequence ID" value="ATZ56274.1"/>
    <property type="molecule type" value="Genomic_DNA"/>
</dbReference>
<dbReference type="KEGG" id="bfu:BCIN_13g01200"/>
<organism evidence="1 2">
    <name type="scientific">Botryotinia fuckeliana (strain B05.10)</name>
    <name type="common">Noble rot fungus</name>
    <name type="synonym">Botrytis cinerea</name>
    <dbReference type="NCBI Taxonomy" id="332648"/>
    <lineage>
        <taxon>Eukaryota</taxon>
        <taxon>Fungi</taxon>
        <taxon>Dikarya</taxon>
        <taxon>Ascomycota</taxon>
        <taxon>Pezizomycotina</taxon>
        <taxon>Leotiomycetes</taxon>
        <taxon>Helotiales</taxon>
        <taxon>Sclerotiniaceae</taxon>
        <taxon>Botrytis</taxon>
    </lineage>
</organism>
<reference evidence="1 2" key="2">
    <citation type="journal article" date="2012" name="Eukaryot. Cell">
        <title>Genome update of Botrytis cinerea strains B05.10 and T4.</title>
        <authorList>
            <person name="Staats M."/>
            <person name="van Kan J.A."/>
        </authorList>
    </citation>
    <scope>NUCLEOTIDE SEQUENCE [LARGE SCALE GENOMIC DNA]</scope>
    <source>
        <strain evidence="1 2">B05.10</strain>
    </source>
</reference>
<dbReference type="OMA" id="IANMNIW"/>
<keyword evidence="2" id="KW-1185">Reference proteome</keyword>
<reference evidence="1 2" key="1">
    <citation type="journal article" date="2011" name="PLoS Genet.">
        <title>Genomic analysis of the necrotrophic fungal pathogens Sclerotinia sclerotiorum and Botrytis cinerea.</title>
        <authorList>
            <person name="Amselem J."/>
            <person name="Cuomo C.A."/>
            <person name="van Kan J.A."/>
            <person name="Viaud M."/>
            <person name="Benito E.P."/>
            <person name="Couloux A."/>
            <person name="Coutinho P.M."/>
            <person name="de Vries R.P."/>
            <person name="Dyer P.S."/>
            <person name="Fillinger S."/>
            <person name="Fournier E."/>
            <person name="Gout L."/>
            <person name="Hahn M."/>
            <person name="Kohn L."/>
            <person name="Lapalu N."/>
            <person name="Plummer K.M."/>
            <person name="Pradier J.M."/>
            <person name="Quevillon E."/>
            <person name="Sharon A."/>
            <person name="Simon A."/>
            <person name="ten Have A."/>
            <person name="Tudzynski B."/>
            <person name="Tudzynski P."/>
            <person name="Wincker P."/>
            <person name="Andrew M."/>
            <person name="Anthouard V."/>
            <person name="Beever R.E."/>
            <person name="Beffa R."/>
            <person name="Benoit I."/>
            <person name="Bouzid O."/>
            <person name="Brault B."/>
            <person name="Chen Z."/>
            <person name="Choquer M."/>
            <person name="Collemare J."/>
            <person name="Cotton P."/>
            <person name="Danchin E.G."/>
            <person name="Da Silva C."/>
            <person name="Gautier A."/>
            <person name="Giraud C."/>
            <person name="Giraud T."/>
            <person name="Gonzalez C."/>
            <person name="Grossetete S."/>
            <person name="Guldener U."/>
            <person name="Henrissat B."/>
            <person name="Howlett B.J."/>
            <person name="Kodira C."/>
            <person name="Kretschmer M."/>
            <person name="Lappartient A."/>
            <person name="Leroch M."/>
            <person name="Levis C."/>
            <person name="Mauceli E."/>
            <person name="Neuveglise C."/>
            <person name="Oeser B."/>
            <person name="Pearson M."/>
            <person name="Poulain J."/>
            <person name="Poussereau N."/>
            <person name="Quesneville H."/>
            <person name="Rascle C."/>
            <person name="Schumacher J."/>
            <person name="Segurens B."/>
            <person name="Sexton A."/>
            <person name="Silva E."/>
            <person name="Sirven C."/>
            <person name="Soanes D.M."/>
            <person name="Talbot N.J."/>
            <person name="Templeton M."/>
            <person name="Yandava C."/>
            <person name="Yarden O."/>
            <person name="Zeng Q."/>
            <person name="Rollins J.A."/>
            <person name="Lebrun M.H."/>
            <person name="Dickman M."/>
        </authorList>
    </citation>
    <scope>NUCLEOTIDE SEQUENCE [LARGE SCALE GENOMIC DNA]</scope>
    <source>
        <strain evidence="1 2">B05.10</strain>
    </source>
</reference>
<dbReference type="RefSeq" id="XP_001557108.1">
    <property type="nucleotide sequence ID" value="XM_001557058.2"/>
</dbReference>
<dbReference type="GeneID" id="5437648"/>
<protein>
    <submittedName>
        <fullName evidence="1">Uncharacterized protein</fullName>
    </submittedName>
</protein>
<evidence type="ECO:0000313" key="2">
    <source>
        <dbReference type="Proteomes" id="UP000001798"/>
    </source>
</evidence>
<gene>
    <name evidence="1" type="ORF">BCIN_13g01200</name>
</gene>
<name>A0A384K0X2_BOTFB</name>
<accession>A0A384K0X2</accession>
<dbReference type="OrthoDB" id="3533079at2759"/>
<evidence type="ECO:0000313" key="1">
    <source>
        <dbReference type="EMBL" id="ATZ56274.1"/>
    </source>
</evidence>
<proteinExistence type="predicted"/>
<dbReference type="VEuPathDB" id="FungiDB:Bcin13g01200"/>
<dbReference type="AlphaFoldDB" id="A0A384K0X2"/>